<dbReference type="PANTHER" id="PTHR15992:SF5">
    <property type="entry name" value="HOLLIDAY JUNCTION RECOGNITION PROTEIN"/>
    <property type="match status" value="1"/>
</dbReference>
<accession>A0ABR0L3B6</accession>
<keyword evidence="1" id="KW-0862">Zinc</keyword>
<dbReference type="InterPro" id="IPR009072">
    <property type="entry name" value="Histone-fold"/>
</dbReference>
<feature type="compositionally biased region" description="Pro residues" evidence="2">
    <location>
        <begin position="336"/>
        <end position="345"/>
    </location>
</feature>
<dbReference type="Gene3D" id="1.10.10.60">
    <property type="entry name" value="Homeodomain-like"/>
    <property type="match status" value="1"/>
</dbReference>
<evidence type="ECO:0000313" key="7">
    <source>
        <dbReference type="Proteomes" id="UP001308179"/>
    </source>
</evidence>
<comment type="caution">
    <text evidence="6">The sequence shown here is derived from an EMBL/GenBank/DDBJ whole genome shotgun (WGS) entry which is preliminary data.</text>
</comment>
<dbReference type="PROSITE" id="PS50090">
    <property type="entry name" value="MYB_LIKE"/>
    <property type="match status" value="1"/>
</dbReference>
<feature type="compositionally biased region" description="Acidic residues" evidence="2">
    <location>
        <begin position="129"/>
        <end position="142"/>
    </location>
</feature>
<dbReference type="SUPFAM" id="SSF57716">
    <property type="entry name" value="Glucocorticoid receptor-like (DNA-binding domain)"/>
    <property type="match status" value="1"/>
</dbReference>
<evidence type="ECO:0000256" key="1">
    <source>
        <dbReference type="PROSITE-ProRule" id="PRU00094"/>
    </source>
</evidence>
<dbReference type="PROSITE" id="PS50114">
    <property type="entry name" value="GATA_ZN_FINGER_2"/>
    <property type="match status" value="1"/>
</dbReference>
<evidence type="ECO:0008006" key="8">
    <source>
        <dbReference type="Google" id="ProtNLM"/>
    </source>
</evidence>
<protein>
    <recommendedName>
        <fullName evidence="8">Myb-like domain-containing protein</fullName>
    </recommendedName>
</protein>
<dbReference type="PROSITE" id="PS00344">
    <property type="entry name" value="GATA_ZN_FINGER_1"/>
    <property type="match status" value="1"/>
</dbReference>
<dbReference type="Gene3D" id="1.10.20.10">
    <property type="entry name" value="Histone, subunit A"/>
    <property type="match status" value="1"/>
</dbReference>
<dbReference type="EMBL" id="JAVRRR010000378">
    <property type="protein sequence ID" value="KAK5142872.1"/>
    <property type="molecule type" value="Genomic_DNA"/>
</dbReference>
<dbReference type="Proteomes" id="UP001308179">
    <property type="component" value="Unassembled WGS sequence"/>
</dbReference>
<dbReference type="InterPro" id="IPR000679">
    <property type="entry name" value="Znf_GATA"/>
</dbReference>
<name>A0ABR0L3B6_9PEZI</name>
<evidence type="ECO:0000256" key="2">
    <source>
        <dbReference type="SAM" id="MobiDB-lite"/>
    </source>
</evidence>
<dbReference type="CDD" id="cd00167">
    <property type="entry name" value="SANT"/>
    <property type="match status" value="2"/>
</dbReference>
<evidence type="ECO:0000259" key="5">
    <source>
        <dbReference type="PROSITE" id="PS51294"/>
    </source>
</evidence>
<dbReference type="InterPro" id="IPR013088">
    <property type="entry name" value="Znf_NHR/GATA"/>
</dbReference>
<keyword evidence="1" id="KW-0479">Metal-binding</keyword>
<dbReference type="SUPFAM" id="SSF46689">
    <property type="entry name" value="Homeodomain-like"/>
    <property type="match status" value="1"/>
</dbReference>
<feature type="region of interest" description="Disordered" evidence="2">
    <location>
        <begin position="129"/>
        <end position="165"/>
    </location>
</feature>
<dbReference type="Pfam" id="PF00249">
    <property type="entry name" value="Myb_DNA-binding"/>
    <property type="match status" value="1"/>
</dbReference>
<dbReference type="InterPro" id="IPR017930">
    <property type="entry name" value="Myb_dom"/>
</dbReference>
<feature type="domain" description="GATA-type" evidence="4">
    <location>
        <begin position="381"/>
        <end position="431"/>
    </location>
</feature>
<evidence type="ECO:0000313" key="6">
    <source>
        <dbReference type="EMBL" id="KAK5142872.1"/>
    </source>
</evidence>
<organism evidence="6 7">
    <name type="scientific">Rachicladosporium monterosium</name>
    <dbReference type="NCBI Taxonomy" id="1507873"/>
    <lineage>
        <taxon>Eukaryota</taxon>
        <taxon>Fungi</taxon>
        <taxon>Dikarya</taxon>
        <taxon>Ascomycota</taxon>
        <taxon>Pezizomycotina</taxon>
        <taxon>Dothideomycetes</taxon>
        <taxon>Dothideomycetidae</taxon>
        <taxon>Cladosporiales</taxon>
        <taxon>Cladosporiaceae</taxon>
        <taxon>Rachicladosporium</taxon>
    </lineage>
</organism>
<evidence type="ECO:0000259" key="4">
    <source>
        <dbReference type="PROSITE" id="PS50114"/>
    </source>
</evidence>
<keyword evidence="7" id="KW-1185">Reference proteome</keyword>
<dbReference type="InterPro" id="IPR001005">
    <property type="entry name" value="SANT/Myb"/>
</dbReference>
<reference evidence="6 7" key="1">
    <citation type="submission" date="2023-08" db="EMBL/GenBank/DDBJ databases">
        <title>Black Yeasts Isolated from many extreme environments.</title>
        <authorList>
            <person name="Coleine C."/>
            <person name="Stajich J.E."/>
            <person name="Selbmann L."/>
        </authorList>
    </citation>
    <scope>NUCLEOTIDE SEQUENCE [LARGE SCALE GENOMIC DNA]</scope>
    <source>
        <strain evidence="6 7">CCFEE 5386</strain>
    </source>
</reference>
<dbReference type="Pfam" id="PF00320">
    <property type="entry name" value="GATA"/>
    <property type="match status" value="1"/>
</dbReference>
<dbReference type="InterPro" id="IPR009057">
    <property type="entry name" value="Homeodomain-like_sf"/>
</dbReference>
<dbReference type="SMART" id="SM00401">
    <property type="entry name" value="ZnF_GATA"/>
    <property type="match status" value="1"/>
</dbReference>
<feature type="domain" description="HTH myb-type" evidence="5">
    <location>
        <begin position="706"/>
        <end position="756"/>
    </location>
</feature>
<feature type="domain" description="Myb-like" evidence="3">
    <location>
        <begin position="711"/>
        <end position="752"/>
    </location>
</feature>
<proteinExistence type="predicted"/>
<sequence length="770" mass="84471">MEVRSKSPPALAMNGPDLDIAARGTHDLVEDTESMCGDKSSEEPATLVECDDATGLFQHERHENDQRLRICFEQIFDKYARDFTDVGDEIDIETGEIVVNNGHLENMQHEVDPGDCQSLQFVKDFAEELEHEDETGDSEGNEGSEGTASDLGTEAEEEEDYGEASAHAGTAFGALTQNPAPFALDPLLQELSHAAFPAELPEMSTTLSGVDDTTTPDAQGVPAVQSSMLSLISKAETDQRIGPEAIEALGVSIANQLAKYMVGSKGQAKGKKRKPKDTTWDFPELPAFKRQRTIPTHPARPHLPQLSTVLSPSGKPPKESLESIWAPARHPRYHPPKPSPLPPSPAKADDAAETNADHVPTESVTQDAHDSPMENGVPPLKECHHCQIRATITWRPGPDGHDLCNACVDKLPWEILAQEFTQRTWLSLQKRYVRTLAQRHKVMRAGGDDPYTHVFLQADPDDGDFRFGPAGRKRMEEILAQRRDEDETLLNLKNVEGLSFGEIAERMPGRTVASLINRFEYLRDFNDSLDVPAPTSPEKGVSQGDDAGVEDLQQRVSLDALDARNSASMSARDQLIVRLRNEGDVTWNAAAAQLVGTATGDFVGNVLKTQNGDMSLIDPILTGSVVVEGAATLSASETVVDIAEAPDAAPTETTSAFSTDEAAANRVNHYPPATPVSTDISQRANLDLPIEHSMTRTFSHYTETAKHGAQWTEAEHALLIRLRSKKMRWAAIASQLPGRSPNAVECRWNEYSEDVKEYDWLRDNVVFHID</sequence>
<dbReference type="InterPro" id="IPR018465">
    <property type="entry name" value="Scm3/HJURP"/>
</dbReference>
<evidence type="ECO:0000259" key="3">
    <source>
        <dbReference type="PROSITE" id="PS50090"/>
    </source>
</evidence>
<dbReference type="PANTHER" id="PTHR15992">
    <property type="entry name" value="HOLLIDAY JUNCTION RECOGNITION PROTEIN"/>
    <property type="match status" value="1"/>
</dbReference>
<dbReference type="Pfam" id="PF10384">
    <property type="entry name" value="Scm3"/>
    <property type="match status" value="1"/>
</dbReference>
<dbReference type="SMART" id="SM00717">
    <property type="entry name" value="SANT"/>
    <property type="match status" value="2"/>
</dbReference>
<dbReference type="PROSITE" id="PS51294">
    <property type="entry name" value="HTH_MYB"/>
    <property type="match status" value="1"/>
</dbReference>
<feature type="region of interest" description="Disordered" evidence="2">
    <location>
        <begin position="263"/>
        <end position="380"/>
    </location>
</feature>
<gene>
    <name evidence="6" type="ORF">LTR32_004881</name>
</gene>
<dbReference type="Gene3D" id="3.30.50.10">
    <property type="entry name" value="Erythroid Transcription Factor GATA-1, subunit A"/>
    <property type="match status" value="1"/>
</dbReference>
<keyword evidence="1" id="KW-0863">Zinc-finger</keyword>
<feature type="compositionally biased region" description="Acidic residues" evidence="2">
    <location>
        <begin position="153"/>
        <end position="162"/>
    </location>
</feature>
<feature type="compositionally biased region" description="Basic and acidic residues" evidence="2">
    <location>
        <begin position="347"/>
        <end position="360"/>
    </location>
</feature>